<evidence type="ECO:0000313" key="1">
    <source>
        <dbReference type="EMBL" id="KXB06922.1"/>
    </source>
</evidence>
<dbReference type="Proteomes" id="UP000070504">
    <property type="component" value="Unassembled WGS sequence"/>
</dbReference>
<dbReference type="InterPro" id="IPR003749">
    <property type="entry name" value="ThiS/MoaD-like"/>
</dbReference>
<dbReference type="AlphaFoldDB" id="A0A133VKF1"/>
<dbReference type="Gene3D" id="3.10.20.30">
    <property type="match status" value="1"/>
</dbReference>
<dbReference type="InterPro" id="IPR016155">
    <property type="entry name" value="Mopterin_synth/thiamin_S_b"/>
</dbReference>
<dbReference type="EMBL" id="LHYH01000019">
    <property type="protein sequence ID" value="KXB06922.1"/>
    <property type="molecule type" value="Genomic_DNA"/>
</dbReference>
<dbReference type="InterPro" id="IPR012675">
    <property type="entry name" value="Beta-grasp_dom_sf"/>
</dbReference>
<evidence type="ECO:0000313" key="2">
    <source>
        <dbReference type="Proteomes" id="UP000070504"/>
    </source>
</evidence>
<dbReference type="Pfam" id="PF02597">
    <property type="entry name" value="ThiS"/>
    <property type="match status" value="1"/>
</dbReference>
<accession>A0A133VKF1</accession>
<protein>
    <recommendedName>
        <fullName evidence="3">Thiamine biosynthesis protein ThiS</fullName>
    </recommendedName>
</protein>
<name>A0A133VKF1_9EURY</name>
<organism evidence="1 2">
    <name type="scientific">candidate division MSBL1 archaeon SCGC-AAA382K21</name>
    <dbReference type="NCBI Taxonomy" id="1698283"/>
    <lineage>
        <taxon>Archaea</taxon>
        <taxon>Methanobacteriati</taxon>
        <taxon>Methanobacteriota</taxon>
        <taxon>candidate division MSBL1</taxon>
    </lineage>
</organism>
<evidence type="ECO:0008006" key="3">
    <source>
        <dbReference type="Google" id="ProtNLM"/>
    </source>
</evidence>
<comment type="caution">
    <text evidence="1">The sequence shown here is derived from an EMBL/GenBank/DDBJ whole genome shotgun (WGS) entry which is preliminary data.</text>
</comment>
<keyword evidence="2" id="KW-1185">Reference proteome</keyword>
<gene>
    <name evidence="1" type="ORF">AKJ54_00970</name>
</gene>
<sequence length="67" mass="7394">MITVKLTPHKEIKKVEWEEGLTVKDILSESKWSSTSIQTFVNNVPTGEDKELKDGDELVLVPIVGGG</sequence>
<proteinExistence type="predicted"/>
<reference evidence="1 2" key="1">
    <citation type="journal article" date="2016" name="Sci. Rep.">
        <title>Metabolic traits of an uncultured archaeal lineage -MSBL1- from brine pools of the Red Sea.</title>
        <authorList>
            <person name="Mwirichia R."/>
            <person name="Alam I."/>
            <person name="Rashid M."/>
            <person name="Vinu M."/>
            <person name="Ba-Alawi W."/>
            <person name="Anthony Kamau A."/>
            <person name="Kamanda Ngugi D."/>
            <person name="Goker M."/>
            <person name="Klenk H.P."/>
            <person name="Bajic V."/>
            <person name="Stingl U."/>
        </authorList>
    </citation>
    <scope>NUCLEOTIDE SEQUENCE [LARGE SCALE GENOMIC DNA]</scope>
    <source>
        <strain evidence="1">SCGC-AAA382K21</strain>
    </source>
</reference>
<dbReference type="SUPFAM" id="SSF54285">
    <property type="entry name" value="MoaD/ThiS"/>
    <property type="match status" value="1"/>
</dbReference>